<evidence type="ECO:0000313" key="2">
    <source>
        <dbReference type="EMBL" id="CAB3741019.1"/>
    </source>
</evidence>
<organism evidence="2 3">
    <name type="scientific">Paraburkholderia sediminicola</name>
    <dbReference type="NCBI Taxonomy" id="458836"/>
    <lineage>
        <taxon>Bacteria</taxon>
        <taxon>Pseudomonadati</taxon>
        <taxon>Pseudomonadota</taxon>
        <taxon>Betaproteobacteria</taxon>
        <taxon>Burkholderiales</taxon>
        <taxon>Burkholderiaceae</taxon>
        <taxon>Paraburkholderia</taxon>
    </lineage>
</organism>
<name>A0A6J5CPN9_9BURK</name>
<dbReference type="GO" id="GO:0006707">
    <property type="term" value="P:cholesterol catabolic process"/>
    <property type="evidence" value="ECO:0007669"/>
    <property type="project" value="TreeGrafter"/>
</dbReference>
<keyword evidence="3" id="KW-1185">Reference proteome</keyword>
<dbReference type="EC" id="1.14.15.14" evidence="2"/>
<dbReference type="GO" id="GO:0005506">
    <property type="term" value="F:iron ion binding"/>
    <property type="evidence" value="ECO:0007669"/>
    <property type="project" value="InterPro"/>
</dbReference>
<dbReference type="GO" id="GO:0008395">
    <property type="term" value="F:steroid hydroxylase activity"/>
    <property type="evidence" value="ECO:0007669"/>
    <property type="project" value="TreeGrafter"/>
</dbReference>
<comment type="similarity">
    <text evidence="1">Belongs to the cytochrome P450 family.</text>
</comment>
<dbReference type="AlphaFoldDB" id="A0A6J5CPN9"/>
<reference evidence="2 3" key="1">
    <citation type="submission" date="2020-04" db="EMBL/GenBank/DDBJ databases">
        <authorList>
            <person name="De Canck E."/>
        </authorList>
    </citation>
    <scope>NUCLEOTIDE SEQUENCE [LARGE SCALE GENOMIC DNA]</scope>
    <source>
        <strain evidence="2 3">LMG 24238</strain>
    </source>
</reference>
<dbReference type="InterPro" id="IPR002397">
    <property type="entry name" value="Cyt_P450_B"/>
</dbReference>
<dbReference type="RefSeq" id="WP_175054181.1">
    <property type="nucleotide sequence ID" value="NZ_CADIKC010000014.1"/>
</dbReference>
<dbReference type="GO" id="GO:0020037">
    <property type="term" value="F:heme binding"/>
    <property type="evidence" value="ECO:0007669"/>
    <property type="project" value="InterPro"/>
</dbReference>
<dbReference type="EMBL" id="CADIKC010000014">
    <property type="protein sequence ID" value="CAB3741019.1"/>
    <property type="molecule type" value="Genomic_DNA"/>
</dbReference>
<evidence type="ECO:0000256" key="1">
    <source>
        <dbReference type="ARBA" id="ARBA00010617"/>
    </source>
</evidence>
<dbReference type="PANTHER" id="PTHR46696:SF4">
    <property type="entry name" value="BIOTIN BIOSYNTHESIS CYTOCHROME P450"/>
    <property type="match status" value="1"/>
</dbReference>
<accession>A0A6J5CPN9</accession>
<dbReference type="PRINTS" id="PR00359">
    <property type="entry name" value="BP450"/>
</dbReference>
<sequence>MTDQRVFFATEHPFDTDKDISSDAFWARSFRERDETFAWLRANAAVSWHRPMDGQGFPHNEAGFWAVTKAADIRYVSQNHELFSSAISRTLHARPTPPFDPSMLLSDPPEHERYRQMISAAFTPKAVGRLVEKIEQRAGEIVDRVVGAGNIDFVHEVSSRLPMLTIADLFGIPDHLVESFTQAGDKFATAFDPRVRPDGMGPMEFIGQQIAAINEIGVEVVNYRRKNPAEDLATALGQARHDGRALTDAEIGAVTLLLSTAGNDTTKQTTSWSVHQLWNDPVQKKWLAEDYDNRIGAAIEEFVRHTSPVQTFSRTATGDIELGGKQIAKHDKVVMYYGSGNRDEEVFKDPWKFDLSRTPNPHVGFGGGGIHYCLGNAIAKAQMRALFRQFLEKLSNMEVGEPEFLVSEVFNYTRRLPVHIP</sequence>
<gene>
    <name evidence="2" type="ORF">LMG24238_06705</name>
</gene>
<dbReference type="InterPro" id="IPR001128">
    <property type="entry name" value="Cyt_P450"/>
</dbReference>
<dbReference type="GO" id="GO:0036199">
    <property type="term" value="F:cholest-4-en-3-one 26-monooxygenase activity"/>
    <property type="evidence" value="ECO:0007669"/>
    <property type="project" value="TreeGrafter"/>
</dbReference>
<evidence type="ECO:0000313" key="3">
    <source>
        <dbReference type="Proteomes" id="UP000494255"/>
    </source>
</evidence>
<dbReference type="Proteomes" id="UP000494255">
    <property type="component" value="Unassembled WGS sequence"/>
</dbReference>
<dbReference type="InterPro" id="IPR036396">
    <property type="entry name" value="Cyt_P450_sf"/>
</dbReference>
<keyword evidence="2" id="KW-0560">Oxidoreductase</keyword>
<proteinExistence type="inferred from homology"/>
<dbReference type="PANTHER" id="PTHR46696">
    <property type="entry name" value="P450, PUTATIVE (EUROFUNG)-RELATED"/>
    <property type="match status" value="1"/>
</dbReference>
<protein>
    <submittedName>
        <fullName evidence="2">Methyl-branched lipid omega-hydroxylase</fullName>
        <ecNumber evidence="2">1.14.15.14</ecNumber>
    </submittedName>
</protein>
<dbReference type="Pfam" id="PF00067">
    <property type="entry name" value="p450"/>
    <property type="match status" value="1"/>
</dbReference>
<dbReference type="GeneID" id="97045278"/>
<dbReference type="SUPFAM" id="SSF48264">
    <property type="entry name" value="Cytochrome P450"/>
    <property type="match status" value="1"/>
</dbReference>
<dbReference type="Gene3D" id="1.10.630.10">
    <property type="entry name" value="Cytochrome P450"/>
    <property type="match status" value="1"/>
</dbReference>